<reference evidence="1 2" key="1">
    <citation type="submission" date="2018-10" db="EMBL/GenBank/DDBJ databases">
        <title>Co-occurring genomic capacity for anaerobic methane metabolism and dissimilatory sulfite reduction discovered in the Korarchaeota.</title>
        <authorList>
            <person name="Mckay L.J."/>
            <person name="Dlakic M."/>
            <person name="Fields M.W."/>
            <person name="Delmont T.O."/>
            <person name="Eren A.M."/>
            <person name="Jay Z.J."/>
            <person name="Klingelsmith K.B."/>
            <person name="Rusch D.B."/>
            <person name="Inskeep W.P."/>
        </authorList>
    </citation>
    <scope>NUCLEOTIDE SEQUENCE [LARGE SCALE GENOMIC DNA]</scope>
    <source>
        <strain evidence="1 2">MDKW</strain>
    </source>
</reference>
<sequence length="65" mass="7549">MVEDRETLPVEAIPLVSDREEEVLISDILASRLGIAIDDAGRGIWRFADEPLMKRRKSERPMLWR</sequence>
<evidence type="ECO:0000313" key="1">
    <source>
        <dbReference type="EMBL" id="RSN77494.1"/>
    </source>
</evidence>
<protein>
    <submittedName>
        <fullName evidence="1">Uncharacterized protein</fullName>
    </submittedName>
</protein>
<gene>
    <name evidence="1" type="ORF">D6D85_02525</name>
</gene>
<keyword evidence="2" id="KW-1185">Reference proteome</keyword>
<comment type="caution">
    <text evidence="1">The sequence shown here is derived from an EMBL/GenBank/DDBJ whole genome shotgun (WGS) entry which is preliminary data.</text>
</comment>
<accession>A0A429GUF6</accession>
<dbReference type="AlphaFoldDB" id="A0A429GUF6"/>
<dbReference type="Proteomes" id="UP000277582">
    <property type="component" value="Unassembled WGS sequence"/>
</dbReference>
<proteinExistence type="predicted"/>
<dbReference type="OrthoDB" id="25169at2157"/>
<organism evidence="1 2">
    <name type="scientific">Candidatus Methanodesulfokora washburnensis</name>
    <dbReference type="NCBI Taxonomy" id="2478471"/>
    <lineage>
        <taxon>Archaea</taxon>
        <taxon>Thermoproteota</taxon>
        <taxon>Candidatus Korarchaeia</taxon>
        <taxon>Candidatus Korarchaeia incertae sedis</taxon>
        <taxon>Candidatus Methanodesulfokora</taxon>
    </lineage>
</organism>
<evidence type="ECO:0000313" key="2">
    <source>
        <dbReference type="Proteomes" id="UP000277582"/>
    </source>
</evidence>
<dbReference type="EMBL" id="RCOS01000031">
    <property type="protein sequence ID" value="RSN77494.1"/>
    <property type="molecule type" value="Genomic_DNA"/>
</dbReference>
<name>A0A429GUF6_9CREN</name>